<reference evidence="11" key="1">
    <citation type="journal article" date="2018" name="Nat. Microbiol.">
        <title>Leveraging single-cell genomics to expand the fungal tree of life.</title>
        <authorList>
            <person name="Ahrendt S.R."/>
            <person name="Quandt C.A."/>
            <person name="Ciobanu D."/>
            <person name="Clum A."/>
            <person name="Salamov A."/>
            <person name="Andreopoulos B."/>
            <person name="Cheng J.F."/>
            <person name="Woyke T."/>
            <person name="Pelin A."/>
            <person name="Henrissat B."/>
            <person name="Reynolds N.K."/>
            <person name="Benny G.L."/>
            <person name="Smith M.E."/>
            <person name="James T.Y."/>
            <person name="Grigoriev I.V."/>
        </authorList>
    </citation>
    <scope>NUCLEOTIDE SEQUENCE [LARGE SCALE GENOMIC DNA]</scope>
</reference>
<evidence type="ECO:0000313" key="10">
    <source>
        <dbReference type="EMBL" id="RKO91103.1"/>
    </source>
</evidence>
<evidence type="ECO:0000256" key="2">
    <source>
        <dbReference type="ARBA" id="ARBA00022448"/>
    </source>
</evidence>
<feature type="region of interest" description="Disordered" evidence="8">
    <location>
        <begin position="1"/>
        <end position="90"/>
    </location>
</feature>
<evidence type="ECO:0000256" key="1">
    <source>
        <dbReference type="ARBA" id="ARBA00004567"/>
    </source>
</evidence>
<feature type="domain" description="RRM Nup35-type" evidence="9">
    <location>
        <begin position="235"/>
        <end position="300"/>
    </location>
</feature>
<keyword evidence="11" id="KW-1185">Reference proteome</keyword>
<dbReference type="AlphaFoldDB" id="A0A4P9WGY8"/>
<feature type="compositionally biased region" description="Low complexity" evidence="8">
    <location>
        <begin position="28"/>
        <end position="63"/>
    </location>
</feature>
<dbReference type="GO" id="GO:0051028">
    <property type="term" value="P:mRNA transport"/>
    <property type="evidence" value="ECO:0007669"/>
    <property type="project" value="UniProtKB-KW"/>
</dbReference>
<dbReference type="GO" id="GO:0006999">
    <property type="term" value="P:nuclear pore organization"/>
    <property type="evidence" value="ECO:0007669"/>
    <property type="project" value="TreeGrafter"/>
</dbReference>
<dbReference type="InterPro" id="IPR012677">
    <property type="entry name" value="Nucleotide-bd_a/b_plait_sf"/>
</dbReference>
<evidence type="ECO:0000256" key="7">
    <source>
        <dbReference type="ARBA" id="ARBA00023242"/>
    </source>
</evidence>
<dbReference type="InterPro" id="IPR035979">
    <property type="entry name" value="RBD_domain_sf"/>
</dbReference>
<keyword evidence="6" id="KW-0906">Nuclear pore complex</keyword>
<dbReference type="GO" id="GO:0003676">
    <property type="term" value="F:nucleic acid binding"/>
    <property type="evidence" value="ECO:0007669"/>
    <property type="project" value="InterPro"/>
</dbReference>
<feature type="region of interest" description="Disordered" evidence="8">
    <location>
        <begin position="378"/>
        <end position="412"/>
    </location>
</feature>
<proteinExistence type="predicted"/>
<dbReference type="Gene3D" id="3.30.70.330">
    <property type="match status" value="1"/>
</dbReference>
<dbReference type="GO" id="GO:0044613">
    <property type="term" value="C:nuclear pore central transport channel"/>
    <property type="evidence" value="ECO:0007669"/>
    <property type="project" value="TreeGrafter"/>
</dbReference>
<feature type="region of interest" description="Disordered" evidence="8">
    <location>
        <begin position="106"/>
        <end position="175"/>
    </location>
</feature>
<feature type="compositionally biased region" description="Gly residues" evidence="8">
    <location>
        <begin position="159"/>
        <end position="171"/>
    </location>
</feature>
<comment type="subcellular location">
    <subcellularLocation>
        <location evidence="1">Nucleus</location>
        <location evidence="1">Nuclear pore complex</location>
    </subcellularLocation>
</comment>
<feature type="compositionally biased region" description="Low complexity" evidence="8">
    <location>
        <begin position="106"/>
        <end position="146"/>
    </location>
</feature>
<dbReference type="InterPro" id="IPR007846">
    <property type="entry name" value="RRM_NUP35_dom"/>
</dbReference>
<keyword evidence="3" id="KW-0509">mRNA transport</keyword>
<keyword evidence="4" id="KW-0653">Protein transport</keyword>
<dbReference type="PANTHER" id="PTHR21527">
    <property type="entry name" value="NUCLEOPORIN NUP35"/>
    <property type="match status" value="1"/>
</dbReference>
<gene>
    <name evidence="10" type="ORF">BDK51DRAFT_30706</name>
</gene>
<evidence type="ECO:0000259" key="9">
    <source>
        <dbReference type="Pfam" id="PF05172"/>
    </source>
</evidence>
<dbReference type="GO" id="GO:0044615">
    <property type="term" value="C:nuclear pore nuclear basket"/>
    <property type="evidence" value="ECO:0007669"/>
    <property type="project" value="TreeGrafter"/>
</dbReference>
<name>A0A4P9WGY8_9FUNG</name>
<dbReference type="GO" id="GO:0005543">
    <property type="term" value="F:phospholipid binding"/>
    <property type="evidence" value="ECO:0007669"/>
    <property type="project" value="TreeGrafter"/>
</dbReference>
<dbReference type="GO" id="GO:0006607">
    <property type="term" value="P:NLS-bearing protein import into nucleus"/>
    <property type="evidence" value="ECO:0007669"/>
    <property type="project" value="TreeGrafter"/>
</dbReference>
<evidence type="ECO:0000256" key="6">
    <source>
        <dbReference type="ARBA" id="ARBA00023132"/>
    </source>
</evidence>
<keyword evidence="2" id="KW-0813">Transport</keyword>
<dbReference type="GO" id="GO:0017056">
    <property type="term" value="F:structural constituent of nuclear pore"/>
    <property type="evidence" value="ECO:0007669"/>
    <property type="project" value="TreeGrafter"/>
</dbReference>
<feature type="compositionally biased region" description="Low complexity" evidence="8">
    <location>
        <begin position="70"/>
        <end position="87"/>
    </location>
</feature>
<evidence type="ECO:0000313" key="11">
    <source>
        <dbReference type="Proteomes" id="UP000269721"/>
    </source>
</evidence>
<evidence type="ECO:0000256" key="3">
    <source>
        <dbReference type="ARBA" id="ARBA00022816"/>
    </source>
</evidence>
<evidence type="ECO:0000256" key="8">
    <source>
        <dbReference type="SAM" id="MobiDB-lite"/>
    </source>
</evidence>
<keyword evidence="5" id="KW-0811">Translocation</keyword>
<protein>
    <recommendedName>
        <fullName evidence="9">RRM Nup35-type domain-containing protein</fullName>
    </recommendedName>
</protein>
<organism evidence="10 11">
    <name type="scientific">Blyttiomyces helicus</name>
    <dbReference type="NCBI Taxonomy" id="388810"/>
    <lineage>
        <taxon>Eukaryota</taxon>
        <taxon>Fungi</taxon>
        <taxon>Fungi incertae sedis</taxon>
        <taxon>Chytridiomycota</taxon>
        <taxon>Chytridiomycota incertae sedis</taxon>
        <taxon>Chytridiomycetes</taxon>
        <taxon>Chytridiomycetes incertae sedis</taxon>
        <taxon>Blyttiomyces</taxon>
    </lineage>
</organism>
<accession>A0A4P9WGY8</accession>
<evidence type="ECO:0000256" key="5">
    <source>
        <dbReference type="ARBA" id="ARBA00023010"/>
    </source>
</evidence>
<dbReference type="SUPFAM" id="SSF54928">
    <property type="entry name" value="RNA-binding domain, RBD"/>
    <property type="match status" value="1"/>
</dbReference>
<sequence>MFSSPVHSPFPAPNQRDPYPYGSPPHRSLTPTPSGTPPSQSLFQATSSYGSYPYGSSPPGHGYYNHHHNQQQQQQQHQQQHQQQQQQQDDEPAFLPSLLLDTLASNSPARRSASRSPSNGGAWPSRGVPARSRSRSRSPSVSYRMSGTPGAGDSPYGSPRGGSFGGGGSAGGMMDDAPPMAELGFFAPAATAASVHPEPASMYPPFDDIGSPLPASPSPGVFGRPAVSAAAQAADAEARTLTINGFDPVESSAVVAHFLTYGDVTALVAPDDQNYAVIRYVNHASVQAALQNLGMIWGKHPLGIIKGDIWGKAPPERRDATGRLSVVTPVRPHNVSTQSFSYSASGPSTPRSKPIRFAADPIASTPIIPQKKDAAWTPMPFASPVSPRTAAAPADKAQSPVDKPATAVGLTEDDNAMRKASWLESMWGYALGRIMP</sequence>
<dbReference type="PANTHER" id="PTHR21527:SF6">
    <property type="entry name" value="NUCLEOPORIN NUP35"/>
    <property type="match status" value="1"/>
</dbReference>
<dbReference type="Pfam" id="PF05172">
    <property type="entry name" value="RRM_Nup35"/>
    <property type="match status" value="1"/>
</dbReference>
<keyword evidence="7" id="KW-0539">Nucleus</keyword>
<dbReference type="EMBL" id="KZ995229">
    <property type="protein sequence ID" value="RKO91103.1"/>
    <property type="molecule type" value="Genomic_DNA"/>
</dbReference>
<evidence type="ECO:0000256" key="4">
    <source>
        <dbReference type="ARBA" id="ARBA00022927"/>
    </source>
</evidence>
<dbReference type="Proteomes" id="UP000269721">
    <property type="component" value="Unassembled WGS sequence"/>
</dbReference>